<protein>
    <recommendedName>
        <fullName evidence="12">Elongation of fatty acids protein</fullName>
        <ecNumber evidence="12">2.3.1.-</ecNumber>
    </recommendedName>
</protein>
<evidence type="ECO:0000256" key="9">
    <source>
        <dbReference type="ARBA" id="ARBA00023136"/>
    </source>
</evidence>
<keyword evidence="5 12" id="KW-0812">Transmembrane</keyword>
<evidence type="ECO:0000256" key="7">
    <source>
        <dbReference type="ARBA" id="ARBA00022989"/>
    </source>
</evidence>
<name>L8X1T1_THACA</name>
<comment type="subcellular location">
    <subcellularLocation>
        <location evidence="1">Membrane</location>
        <topology evidence="1">Multi-pass membrane protein</topology>
    </subcellularLocation>
</comment>
<dbReference type="OrthoDB" id="434092at2759"/>
<dbReference type="GO" id="GO:0019367">
    <property type="term" value="P:fatty acid elongation, saturated fatty acid"/>
    <property type="evidence" value="ECO:0007669"/>
    <property type="project" value="TreeGrafter"/>
</dbReference>
<organism evidence="14 15">
    <name type="scientific">Thanatephorus cucumeris (strain AG1-IA)</name>
    <name type="common">Rice sheath blight fungus</name>
    <name type="synonym">Rhizoctonia solani</name>
    <dbReference type="NCBI Taxonomy" id="983506"/>
    <lineage>
        <taxon>Eukaryota</taxon>
        <taxon>Fungi</taxon>
        <taxon>Dikarya</taxon>
        <taxon>Basidiomycota</taxon>
        <taxon>Agaricomycotina</taxon>
        <taxon>Agaricomycetes</taxon>
        <taxon>Cantharellales</taxon>
        <taxon>Ceratobasidiaceae</taxon>
        <taxon>Rhizoctonia</taxon>
        <taxon>Rhizoctonia solani AG-1</taxon>
    </lineage>
</organism>
<keyword evidence="9 12" id="KW-0472">Membrane</keyword>
<evidence type="ECO:0000256" key="11">
    <source>
        <dbReference type="ARBA" id="ARBA00047375"/>
    </source>
</evidence>
<feature type="transmembrane region" description="Helical" evidence="12">
    <location>
        <begin position="514"/>
        <end position="535"/>
    </location>
</feature>
<feature type="transmembrane region" description="Helical" evidence="12">
    <location>
        <begin position="355"/>
        <end position="377"/>
    </location>
</feature>
<dbReference type="GO" id="GO:0005789">
    <property type="term" value="C:endoplasmic reticulum membrane"/>
    <property type="evidence" value="ECO:0007669"/>
    <property type="project" value="TreeGrafter"/>
</dbReference>
<feature type="transmembrane region" description="Helical" evidence="12">
    <location>
        <begin position="314"/>
        <end position="334"/>
    </location>
</feature>
<feature type="transmembrane region" description="Helical" evidence="12">
    <location>
        <begin position="232"/>
        <end position="254"/>
    </location>
</feature>
<feature type="transmembrane region" description="Helical" evidence="12">
    <location>
        <begin position="440"/>
        <end position="459"/>
    </location>
</feature>
<dbReference type="GO" id="GO:0009922">
    <property type="term" value="F:fatty acid elongase activity"/>
    <property type="evidence" value="ECO:0007669"/>
    <property type="project" value="UniProtKB-EC"/>
</dbReference>
<feature type="region of interest" description="Disordered" evidence="13">
    <location>
        <begin position="1"/>
        <end position="29"/>
    </location>
</feature>
<evidence type="ECO:0000256" key="2">
    <source>
        <dbReference type="ARBA" id="ARBA00007263"/>
    </source>
</evidence>
<dbReference type="GO" id="GO:0042761">
    <property type="term" value="P:very long-chain fatty acid biosynthetic process"/>
    <property type="evidence" value="ECO:0007669"/>
    <property type="project" value="TreeGrafter"/>
</dbReference>
<dbReference type="EC" id="2.3.1.-" evidence="12"/>
<keyword evidence="8 12" id="KW-0443">Lipid metabolism</keyword>
<evidence type="ECO:0000256" key="6">
    <source>
        <dbReference type="ARBA" id="ARBA00022832"/>
    </source>
</evidence>
<feature type="transmembrane region" description="Helical" evidence="12">
    <location>
        <begin position="275"/>
        <end position="294"/>
    </location>
</feature>
<dbReference type="Pfam" id="PF01151">
    <property type="entry name" value="ELO"/>
    <property type="match status" value="1"/>
</dbReference>
<keyword evidence="3 12" id="KW-0444">Lipid biosynthesis</keyword>
<keyword evidence="15" id="KW-1185">Reference proteome</keyword>
<evidence type="ECO:0000313" key="15">
    <source>
        <dbReference type="Proteomes" id="UP000011668"/>
    </source>
</evidence>
<comment type="caution">
    <text evidence="14">The sequence shown here is derived from an EMBL/GenBank/DDBJ whole genome shotgun (WGS) entry which is preliminary data.</text>
</comment>
<dbReference type="HOGENOM" id="CLU_496235_0_0_1"/>
<dbReference type="EMBL" id="AFRT01000612">
    <property type="protein sequence ID" value="ELU43057.1"/>
    <property type="molecule type" value="Genomic_DNA"/>
</dbReference>
<dbReference type="GO" id="GO:0030148">
    <property type="term" value="P:sphingolipid biosynthetic process"/>
    <property type="evidence" value="ECO:0007669"/>
    <property type="project" value="TreeGrafter"/>
</dbReference>
<evidence type="ECO:0000256" key="8">
    <source>
        <dbReference type="ARBA" id="ARBA00023098"/>
    </source>
</evidence>
<dbReference type="PANTHER" id="PTHR11157:SF134">
    <property type="entry name" value="ELONGATION OF FATTY ACIDS PROTEIN 1-RELATED"/>
    <property type="match status" value="1"/>
</dbReference>
<dbReference type="GO" id="GO:0034625">
    <property type="term" value="P:fatty acid elongation, monounsaturated fatty acid"/>
    <property type="evidence" value="ECO:0007669"/>
    <property type="project" value="TreeGrafter"/>
</dbReference>
<comment type="similarity">
    <text evidence="2 12">Belongs to the ELO family.</text>
</comment>
<evidence type="ECO:0000256" key="10">
    <source>
        <dbReference type="ARBA" id="ARBA00023160"/>
    </source>
</evidence>
<evidence type="ECO:0000256" key="13">
    <source>
        <dbReference type="SAM" id="MobiDB-lite"/>
    </source>
</evidence>
<evidence type="ECO:0000256" key="4">
    <source>
        <dbReference type="ARBA" id="ARBA00022679"/>
    </source>
</evidence>
<feature type="transmembrane region" description="Helical" evidence="12">
    <location>
        <begin position="480"/>
        <end position="502"/>
    </location>
</feature>
<reference evidence="14 15" key="1">
    <citation type="journal article" date="2013" name="Nat. Commun.">
        <title>The evolution and pathogenic mechanisms of the rice sheath blight pathogen.</title>
        <authorList>
            <person name="Zheng A."/>
            <person name="Lin R."/>
            <person name="Xu L."/>
            <person name="Qin P."/>
            <person name="Tang C."/>
            <person name="Ai P."/>
            <person name="Zhang D."/>
            <person name="Liu Y."/>
            <person name="Sun Z."/>
            <person name="Feng H."/>
            <person name="Wang Y."/>
            <person name="Chen Y."/>
            <person name="Liang X."/>
            <person name="Fu R."/>
            <person name="Li Q."/>
            <person name="Zhang J."/>
            <person name="Yu X."/>
            <person name="Xie Z."/>
            <person name="Ding L."/>
            <person name="Guan P."/>
            <person name="Tang J."/>
            <person name="Liang Y."/>
            <person name="Wang S."/>
            <person name="Deng Q."/>
            <person name="Li S."/>
            <person name="Zhu J."/>
            <person name="Wang L."/>
            <person name="Liu H."/>
            <person name="Li P."/>
        </authorList>
    </citation>
    <scope>NUCLEOTIDE SEQUENCE [LARGE SCALE GENOMIC DNA]</scope>
    <source>
        <strain evidence="15">AG-1 IA</strain>
    </source>
</reference>
<dbReference type="GO" id="GO:0034626">
    <property type="term" value="P:fatty acid elongation, polyunsaturated fatty acid"/>
    <property type="evidence" value="ECO:0007669"/>
    <property type="project" value="TreeGrafter"/>
</dbReference>
<dbReference type="Proteomes" id="UP000011668">
    <property type="component" value="Unassembled WGS sequence"/>
</dbReference>
<dbReference type="InterPro" id="IPR002076">
    <property type="entry name" value="ELO_fam"/>
</dbReference>
<keyword evidence="10 12" id="KW-0275">Fatty acid biosynthesis</keyword>
<dbReference type="AlphaFoldDB" id="L8X1T1"/>
<evidence type="ECO:0000256" key="3">
    <source>
        <dbReference type="ARBA" id="ARBA00022516"/>
    </source>
</evidence>
<accession>L8X1T1</accession>
<keyword evidence="7 12" id="KW-1133">Transmembrane helix</keyword>
<keyword evidence="6 12" id="KW-0276">Fatty acid metabolism</keyword>
<feature type="compositionally biased region" description="Polar residues" evidence="13">
    <location>
        <begin position="1"/>
        <end position="17"/>
    </location>
</feature>
<evidence type="ECO:0000256" key="12">
    <source>
        <dbReference type="RuleBase" id="RU361115"/>
    </source>
</evidence>
<dbReference type="PANTHER" id="PTHR11157">
    <property type="entry name" value="FATTY ACID ACYL TRANSFERASE-RELATED"/>
    <property type="match status" value="1"/>
</dbReference>
<gene>
    <name evidence="14" type="ORF">AG1IA_02911</name>
</gene>
<keyword evidence="4 12" id="KW-0808">Transferase</keyword>
<evidence type="ECO:0000256" key="1">
    <source>
        <dbReference type="ARBA" id="ARBA00004141"/>
    </source>
</evidence>
<comment type="catalytic activity">
    <reaction evidence="12">
        <text>an acyl-CoA + malonyl-CoA + H(+) = a 3-oxoacyl-CoA + CO2 + CoA</text>
        <dbReference type="Rhea" id="RHEA:50252"/>
        <dbReference type="ChEBI" id="CHEBI:15378"/>
        <dbReference type="ChEBI" id="CHEBI:16526"/>
        <dbReference type="ChEBI" id="CHEBI:57287"/>
        <dbReference type="ChEBI" id="CHEBI:57384"/>
        <dbReference type="ChEBI" id="CHEBI:58342"/>
        <dbReference type="ChEBI" id="CHEBI:90726"/>
    </reaction>
    <physiologicalReaction direction="left-to-right" evidence="12">
        <dbReference type="Rhea" id="RHEA:50253"/>
    </physiologicalReaction>
</comment>
<evidence type="ECO:0000256" key="5">
    <source>
        <dbReference type="ARBA" id="ARBA00022692"/>
    </source>
</evidence>
<evidence type="ECO:0000313" key="14">
    <source>
        <dbReference type="EMBL" id="ELU43057.1"/>
    </source>
</evidence>
<proteinExistence type="inferred from homology"/>
<dbReference type="STRING" id="983506.L8X1T1"/>
<comment type="catalytic activity">
    <reaction evidence="11">
        <text>a very-long-chain acyl-CoA + malonyl-CoA + H(+) = a very-long-chain 3-oxoacyl-CoA + CO2 + CoA</text>
        <dbReference type="Rhea" id="RHEA:32727"/>
        <dbReference type="ChEBI" id="CHEBI:15378"/>
        <dbReference type="ChEBI" id="CHEBI:16526"/>
        <dbReference type="ChEBI" id="CHEBI:57287"/>
        <dbReference type="ChEBI" id="CHEBI:57384"/>
        <dbReference type="ChEBI" id="CHEBI:90725"/>
        <dbReference type="ChEBI" id="CHEBI:90736"/>
        <dbReference type="EC" id="2.3.1.199"/>
    </reaction>
</comment>
<sequence>MTQVGQRRLSRSYTSPTSDEEDSLHGGAGMGGNSRYFRADCLHQSRIPSHKPSCCPSRAFQHQLLSPQPATRHCPELNKCRRLVVSIPWEQAQDQLPKSYSYHQSADPALITVYKLSRRNWLVVIADVVGGPNHAVKLHCTLPTCFTEEVLGSDLHDVHDLRRRSLDLVHELTGSLRSSGINASYQLSPCHSPLALVFVLPQNRTDGVRSCKVTEAMKDLMKGAPRPPSFEFYVLSISIHQLGLSVLAFSNAAANSRILYNTPRSRTALSHHLTSLYLTLVVMAPLADALLSVIPKQWHLPEYLVSYQAGVTPLSTPPVVVACLIGYLTTIFSLREVMRARDPMKLTVPFQIHNIYLTAGSGLLLLLMVEEIFPIWWKNGLFNAMCAETSWTPRLEFYYMINYYIKYIELADTVFLVLKKKPLGPSCTSSTTLPPLCSSWVPIVLNLTVHVFMYYYYWATAGGRKIWWKKYLTTMQITQFVIDLCAVYFASYSYFSATYWPFMPTLGTCSGTEGAALFGCALLTSYLFLFIDFYIRTYKAPVKGKAKSS</sequence>